<dbReference type="GO" id="GO:0016887">
    <property type="term" value="F:ATP hydrolysis activity"/>
    <property type="evidence" value="ECO:0007669"/>
    <property type="project" value="InterPro"/>
</dbReference>
<dbReference type="InterPro" id="IPR051120">
    <property type="entry name" value="ABC_AA/LPS_Transport"/>
</dbReference>
<dbReference type="Pfam" id="PF12399">
    <property type="entry name" value="BCA_ABC_TP_C"/>
    <property type="match status" value="1"/>
</dbReference>
<dbReference type="InterPro" id="IPR003593">
    <property type="entry name" value="AAA+_ATPase"/>
</dbReference>
<dbReference type="Gene3D" id="3.40.50.300">
    <property type="entry name" value="P-loop containing nucleotide triphosphate hydrolases"/>
    <property type="match status" value="1"/>
</dbReference>
<dbReference type="SUPFAM" id="SSF52540">
    <property type="entry name" value="P-loop containing nucleoside triphosphate hydrolases"/>
    <property type="match status" value="1"/>
</dbReference>
<evidence type="ECO:0000256" key="2">
    <source>
        <dbReference type="ARBA" id="ARBA00022475"/>
    </source>
</evidence>
<evidence type="ECO:0000256" key="3">
    <source>
        <dbReference type="ARBA" id="ARBA00022741"/>
    </source>
</evidence>
<dbReference type="AlphaFoldDB" id="A0A853FDT0"/>
<evidence type="ECO:0000313" key="7">
    <source>
        <dbReference type="Proteomes" id="UP000580517"/>
    </source>
</evidence>
<keyword evidence="2" id="KW-0472">Membrane</keyword>
<dbReference type="OrthoDB" id="9781337at2"/>
<dbReference type="PANTHER" id="PTHR45772:SF9">
    <property type="entry name" value="CONSERVED COMPONENT OF ABC TRANSPORTER FOR NATURAL AMINO ACIDS"/>
    <property type="match status" value="1"/>
</dbReference>
<dbReference type="PANTHER" id="PTHR45772">
    <property type="entry name" value="CONSERVED COMPONENT OF ABC TRANSPORTER FOR NATURAL AMINO ACIDS-RELATED"/>
    <property type="match status" value="1"/>
</dbReference>
<evidence type="ECO:0000313" key="6">
    <source>
        <dbReference type="EMBL" id="NYT39044.1"/>
    </source>
</evidence>
<accession>A0A853FDT0</accession>
<evidence type="ECO:0000256" key="4">
    <source>
        <dbReference type="ARBA" id="ARBA00022840"/>
    </source>
</evidence>
<dbReference type="FunFam" id="3.40.50.300:FF:000421">
    <property type="entry name" value="Branched-chain amino acid ABC transporter ATP-binding protein"/>
    <property type="match status" value="1"/>
</dbReference>
<dbReference type="RefSeq" id="WP_129971486.1">
    <property type="nucleotide sequence ID" value="NZ_JACCEW010000009.1"/>
</dbReference>
<dbReference type="SMART" id="SM00382">
    <property type="entry name" value="AAA"/>
    <property type="match status" value="1"/>
</dbReference>
<dbReference type="PROSITE" id="PS50893">
    <property type="entry name" value="ABC_TRANSPORTER_2"/>
    <property type="match status" value="1"/>
</dbReference>
<dbReference type="InterPro" id="IPR017871">
    <property type="entry name" value="ABC_transporter-like_CS"/>
</dbReference>
<keyword evidence="7" id="KW-1185">Reference proteome</keyword>
<reference evidence="6 7" key="1">
    <citation type="submission" date="2020-07" db="EMBL/GenBank/DDBJ databases">
        <title>Taxonomic revisions and descriptions of new bacterial species based on genomic comparisons in the high-G+C-content subgroup of the family Alcaligenaceae.</title>
        <authorList>
            <person name="Szabo A."/>
            <person name="Felfoldi T."/>
        </authorList>
    </citation>
    <scope>NUCLEOTIDE SEQUENCE [LARGE SCALE GENOMIC DNA]</scope>
    <source>
        <strain evidence="6 7">DSM 25264</strain>
    </source>
</reference>
<dbReference type="EMBL" id="JACCEW010000009">
    <property type="protein sequence ID" value="NYT39044.1"/>
    <property type="molecule type" value="Genomic_DNA"/>
</dbReference>
<keyword evidence="4 6" id="KW-0067">ATP-binding</keyword>
<dbReference type="Proteomes" id="UP000580517">
    <property type="component" value="Unassembled WGS sequence"/>
</dbReference>
<feature type="domain" description="ABC transporter" evidence="5">
    <location>
        <begin position="18"/>
        <end position="261"/>
    </location>
</feature>
<keyword evidence="3" id="KW-0547">Nucleotide-binding</keyword>
<dbReference type="PROSITE" id="PS00211">
    <property type="entry name" value="ABC_TRANSPORTER_1"/>
    <property type="match status" value="1"/>
</dbReference>
<dbReference type="InterPro" id="IPR032823">
    <property type="entry name" value="BCA_ABC_TP_C"/>
</dbReference>
<dbReference type="InterPro" id="IPR003439">
    <property type="entry name" value="ABC_transporter-like_ATP-bd"/>
</dbReference>
<organism evidence="6 7">
    <name type="scientific">Allopusillimonas soli</name>
    <dbReference type="NCBI Taxonomy" id="659016"/>
    <lineage>
        <taxon>Bacteria</taxon>
        <taxon>Pseudomonadati</taxon>
        <taxon>Pseudomonadota</taxon>
        <taxon>Betaproteobacteria</taxon>
        <taxon>Burkholderiales</taxon>
        <taxon>Alcaligenaceae</taxon>
        <taxon>Allopusillimonas</taxon>
    </lineage>
</organism>
<keyword evidence="2" id="KW-1003">Cell membrane</keyword>
<proteinExistence type="predicted"/>
<protein>
    <submittedName>
        <fullName evidence="6">ABC transporter ATP-binding protein</fullName>
    </submittedName>
</protein>
<evidence type="ECO:0000259" key="5">
    <source>
        <dbReference type="PROSITE" id="PS50893"/>
    </source>
</evidence>
<dbReference type="GO" id="GO:0005886">
    <property type="term" value="C:plasma membrane"/>
    <property type="evidence" value="ECO:0007669"/>
    <property type="project" value="TreeGrafter"/>
</dbReference>
<sequence length="268" mass="29498">MNTASAVRAPRGGQSPILSIKGLSKRFGGVAAVDDVSLDVFPRETLAIIGPNGAGKTTFYNLLSGRMKPTSGTIMFDERDITGMPAHRISRLGVSRSFQINNIFNEMTVLENVEVAVTAYRGDSRRWLNLASRNRRVRDEAFELLARLSLSGLADRRAGVISYGDKRLVEIAVVLATRPHLVLLDEPTAGMTPDETQRVMALVRSLAADGDYTFLVTEHDMQVVFGLADRILVMHRGRRLVLGSPQEVRAHPDVRKAYLGDEDEEIAP</sequence>
<comment type="caution">
    <text evidence="6">The sequence shown here is derived from an EMBL/GenBank/DDBJ whole genome shotgun (WGS) entry which is preliminary data.</text>
</comment>
<name>A0A853FDT0_9BURK</name>
<evidence type="ECO:0000256" key="1">
    <source>
        <dbReference type="ARBA" id="ARBA00022448"/>
    </source>
</evidence>
<keyword evidence="1" id="KW-0813">Transport</keyword>
<dbReference type="CDD" id="cd03219">
    <property type="entry name" value="ABC_Mj1267_LivG_branched"/>
    <property type="match status" value="1"/>
</dbReference>
<dbReference type="InterPro" id="IPR027417">
    <property type="entry name" value="P-loop_NTPase"/>
</dbReference>
<dbReference type="GO" id="GO:0005524">
    <property type="term" value="F:ATP binding"/>
    <property type="evidence" value="ECO:0007669"/>
    <property type="project" value="UniProtKB-KW"/>
</dbReference>
<gene>
    <name evidence="6" type="ORF">H0A68_19390</name>
</gene>
<dbReference type="Pfam" id="PF00005">
    <property type="entry name" value="ABC_tran"/>
    <property type="match status" value="1"/>
</dbReference>